<feature type="domain" description="Nuclease SbcCD subunit D C-terminal" evidence="9">
    <location>
        <begin position="283"/>
        <end position="380"/>
    </location>
</feature>
<dbReference type="GO" id="GO:0006260">
    <property type="term" value="P:DNA replication"/>
    <property type="evidence" value="ECO:0007669"/>
    <property type="project" value="UniProtKB-KW"/>
</dbReference>
<evidence type="ECO:0000256" key="5">
    <source>
        <dbReference type="ARBA" id="ARBA00022801"/>
    </source>
</evidence>
<dbReference type="InterPro" id="IPR026843">
    <property type="entry name" value="SbcD_C"/>
</dbReference>
<reference evidence="11" key="1">
    <citation type="submission" date="2016-07" db="EMBL/GenBank/DDBJ databases">
        <title>Nontailed viruses are major unrecognized killers of bacteria in the ocean.</title>
        <authorList>
            <person name="Kauffman K."/>
            <person name="Hussain F."/>
            <person name="Yang J."/>
            <person name="Arevalo P."/>
            <person name="Brown J."/>
            <person name="Cutler M."/>
            <person name="Kelly L."/>
            <person name="Polz M.F."/>
        </authorList>
    </citation>
    <scope>NUCLEOTIDE SEQUENCE [LARGE SCALE GENOMIC DNA]</scope>
    <source>
        <strain evidence="11">10N.261.46.F8</strain>
    </source>
</reference>
<keyword evidence="4 7" id="KW-0540">Nuclease</keyword>
<dbReference type="PANTHER" id="PTHR30337">
    <property type="entry name" value="COMPONENT OF ATP-DEPENDENT DSDNA EXONUCLEASE"/>
    <property type="match status" value="1"/>
</dbReference>
<comment type="subunit">
    <text evidence="2 7">Heterodimer of SbcC and SbcD.</text>
</comment>
<dbReference type="InterPro" id="IPR029052">
    <property type="entry name" value="Metallo-depent_PP-like"/>
</dbReference>
<evidence type="ECO:0000259" key="8">
    <source>
        <dbReference type="Pfam" id="PF00149"/>
    </source>
</evidence>
<gene>
    <name evidence="7" type="primary">sbcD</name>
    <name evidence="10" type="ORF">BCT49_24410</name>
</gene>
<comment type="caution">
    <text evidence="10">The sequence shown here is derived from an EMBL/GenBank/DDBJ whole genome shotgun (WGS) entry which is preliminary data.</text>
</comment>
<organism evidence="10 11">
    <name type="scientific">Vibrio lentus</name>
    <dbReference type="NCBI Taxonomy" id="136468"/>
    <lineage>
        <taxon>Bacteria</taxon>
        <taxon>Pseudomonadati</taxon>
        <taxon>Pseudomonadota</taxon>
        <taxon>Gammaproteobacteria</taxon>
        <taxon>Vibrionales</taxon>
        <taxon>Vibrionaceae</taxon>
        <taxon>Vibrio</taxon>
    </lineage>
</organism>
<dbReference type="NCBIfam" id="TIGR00619">
    <property type="entry name" value="sbcd"/>
    <property type="match status" value="1"/>
</dbReference>
<dbReference type="GO" id="GO:0008408">
    <property type="term" value="F:3'-5' exonuclease activity"/>
    <property type="evidence" value="ECO:0007669"/>
    <property type="project" value="InterPro"/>
</dbReference>
<evidence type="ECO:0000256" key="1">
    <source>
        <dbReference type="ARBA" id="ARBA00010555"/>
    </source>
</evidence>
<evidence type="ECO:0000256" key="3">
    <source>
        <dbReference type="ARBA" id="ARBA00013365"/>
    </source>
</evidence>
<dbReference type="Gene3D" id="3.60.21.10">
    <property type="match status" value="1"/>
</dbReference>
<dbReference type="RefSeq" id="WP_102434404.1">
    <property type="nucleotide sequence ID" value="NZ_CAWNVI010000063.1"/>
</dbReference>
<dbReference type="InterPro" id="IPR041796">
    <property type="entry name" value="Mre11_N"/>
</dbReference>
<protein>
    <recommendedName>
        <fullName evidence="3 7">Nuclease SbcCD subunit D</fullName>
    </recommendedName>
</protein>
<evidence type="ECO:0000313" key="11">
    <source>
        <dbReference type="Proteomes" id="UP000235406"/>
    </source>
</evidence>
<dbReference type="GO" id="GO:0004519">
    <property type="term" value="F:endonuclease activity"/>
    <property type="evidence" value="ECO:0007669"/>
    <property type="project" value="UniProtKB-KW"/>
</dbReference>
<dbReference type="AlphaFoldDB" id="A0A2N7KEH1"/>
<accession>A0A2N7KEH1</accession>
<keyword evidence="5 7" id="KW-0378">Hydrolase</keyword>
<evidence type="ECO:0000313" key="10">
    <source>
        <dbReference type="EMBL" id="PMM74078.1"/>
    </source>
</evidence>
<comment type="similarity">
    <text evidence="1 7">Belongs to the SbcD family.</text>
</comment>
<dbReference type="OrthoDB" id="9773856at2"/>
<evidence type="ECO:0000256" key="7">
    <source>
        <dbReference type="RuleBase" id="RU363069"/>
    </source>
</evidence>
<dbReference type="InterPro" id="IPR004843">
    <property type="entry name" value="Calcineurin-like_PHP"/>
</dbReference>
<dbReference type="Pfam" id="PF00149">
    <property type="entry name" value="Metallophos"/>
    <property type="match status" value="1"/>
</dbReference>
<evidence type="ECO:0000256" key="6">
    <source>
        <dbReference type="ARBA" id="ARBA00022839"/>
    </source>
</evidence>
<dbReference type="CDD" id="cd00840">
    <property type="entry name" value="MPP_Mre11_N"/>
    <property type="match status" value="1"/>
</dbReference>
<proteinExistence type="inferred from homology"/>
<dbReference type="EMBL" id="MCZK01000063">
    <property type="protein sequence ID" value="PMM74078.1"/>
    <property type="molecule type" value="Genomic_DNA"/>
</dbReference>
<keyword evidence="7" id="KW-0233">DNA recombination</keyword>
<dbReference type="Proteomes" id="UP000235406">
    <property type="component" value="Unassembled WGS sequence"/>
</dbReference>
<dbReference type="SUPFAM" id="SSF56300">
    <property type="entry name" value="Metallo-dependent phosphatases"/>
    <property type="match status" value="1"/>
</dbReference>
<evidence type="ECO:0000256" key="2">
    <source>
        <dbReference type="ARBA" id="ARBA00011322"/>
    </source>
</evidence>
<dbReference type="PANTHER" id="PTHR30337:SF0">
    <property type="entry name" value="NUCLEASE SBCCD SUBUNIT D"/>
    <property type="match status" value="1"/>
</dbReference>
<sequence>MKILHTSDWHLGQNFYNKSRKNEHERFLQWLLEQVTEHNIDAIIVAGDIFDTSTPPSYAREMYNKFVVDSNKIGCQLVLLGGNHDSVSVLKETQQLLKYMGADVIPNTNEEYATQVVELKGKTGDVEALVCAIPFIRPRDVLTSQTGVTGVERQKQLGDAIKQHYQSVYDAAVAKRATFENSDNMPIIATGHLTAMGVKQSDSVRDIYVGNLDGFAADGFPNADYIALGHIHRPQVVAKREYIRYCGSPIPLSFDELKSQKQVCVVEFVEGERTISQLAVPTFQPLAEIKGDLNEIEFQLNQYIGVEEGQNVWLSIEVQAQDYLSDLQERMRALTEGLNIEVLQLRRARERRNQGLEQESAETLSELTPMDVFEKRIALEEFETDSEKARLERMTVKFKQVVEEVSYGADNYDADSQEEIAASKGTGE</sequence>
<keyword evidence="7" id="KW-0235">DNA replication</keyword>
<dbReference type="NCBIfam" id="NF008206">
    <property type="entry name" value="PRK10966.1"/>
    <property type="match status" value="1"/>
</dbReference>
<evidence type="ECO:0000256" key="4">
    <source>
        <dbReference type="ARBA" id="ARBA00022722"/>
    </source>
</evidence>
<dbReference type="Pfam" id="PF12320">
    <property type="entry name" value="SbcD_C"/>
    <property type="match status" value="1"/>
</dbReference>
<dbReference type="GO" id="GO:0006310">
    <property type="term" value="P:DNA recombination"/>
    <property type="evidence" value="ECO:0007669"/>
    <property type="project" value="UniProtKB-KW"/>
</dbReference>
<dbReference type="Gene3D" id="3.30.160.720">
    <property type="match status" value="1"/>
</dbReference>
<name>A0A2N7KEH1_9VIBR</name>
<dbReference type="InterPro" id="IPR050535">
    <property type="entry name" value="DNA_Repair-Maintenance_Comp"/>
</dbReference>
<feature type="domain" description="Calcineurin-like phosphoesterase" evidence="8">
    <location>
        <begin position="1"/>
        <end position="234"/>
    </location>
</feature>
<keyword evidence="7" id="KW-0255">Endonuclease</keyword>
<dbReference type="InterPro" id="IPR004593">
    <property type="entry name" value="SbcD"/>
</dbReference>
<comment type="function">
    <text evidence="7">SbcCD cleaves DNA hairpin structures. These structures can inhibit DNA replication and are intermediates in certain DNA recombination reactions. The complex acts as a 3'-&gt;5' double strand exonuclease that can open hairpins. It also has a 5' single-strand endonuclease activity.</text>
</comment>
<keyword evidence="6 7" id="KW-0269">Exonuclease</keyword>
<evidence type="ECO:0000259" key="9">
    <source>
        <dbReference type="Pfam" id="PF12320"/>
    </source>
</evidence>